<evidence type="ECO:0000313" key="3">
    <source>
        <dbReference type="EMBL" id="KAH0573473.1"/>
    </source>
</evidence>
<protein>
    <recommendedName>
        <fullName evidence="5">MSP domain-containing protein</fullName>
    </recommendedName>
</protein>
<gene>
    <name evidence="2" type="ORF">SS50377_15161</name>
    <name evidence="3" type="ORF">SS50377_25593</name>
</gene>
<dbReference type="Proteomes" id="UP000018208">
    <property type="component" value="Unassembled WGS sequence"/>
</dbReference>
<name>V6LWE9_9EUKA</name>
<evidence type="ECO:0000313" key="2">
    <source>
        <dbReference type="EMBL" id="EST45139.1"/>
    </source>
</evidence>
<organism evidence="2">
    <name type="scientific">Spironucleus salmonicida</name>
    <dbReference type="NCBI Taxonomy" id="348837"/>
    <lineage>
        <taxon>Eukaryota</taxon>
        <taxon>Metamonada</taxon>
        <taxon>Diplomonadida</taxon>
        <taxon>Hexamitidae</taxon>
        <taxon>Hexamitinae</taxon>
        <taxon>Spironucleus</taxon>
    </lineage>
</organism>
<proteinExistence type="predicted"/>
<dbReference type="VEuPathDB" id="GiardiaDB:SS50377_25593"/>
<evidence type="ECO:0000256" key="1">
    <source>
        <dbReference type="SAM" id="Phobius"/>
    </source>
</evidence>
<accession>V6LWE9</accession>
<dbReference type="EMBL" id="KI546101">
    <property type="protein sequence ID" value="EST45139.1"/>
    <property type="molecule type" value="Genomic_DNA"/>
</dbReference>
<sequence>MQVDNVIKPKQTKVVLQNTTTSDIVFKIYNNPLAAHTFEQLDGRIKAKTEFTLTLKLQETQLGITPMEQQRLVYIEDNSNDNISTILRRNSKLLQEVTFLAEKTEQNEKSILEKADMSQILAASQMVSSMMEQGSPATLKKQIKKNAPTSNFKTVCKSYTFGFMTAILFALYLRYKK</sequence>
<reference evidence="2 3" key="1">
    <citation type="journal article" date="2014" name="PLoS Genet.">
        <title>The Genome of Spironucleus salmonicida Highlights a Fish Pathogen Adapted to Fluctuating Environments.</title>
        <authorList>
            <person name="Xu F."/>
            <person name="Jerlstrom-Hultqvist J."/>
            <person name="Einarsson E."/>
            <person name="Astvaldsson A."/>
            <person name="Svard S.G."/>
            <person name="Andersson J.O."/>
        </authorList>
    </citation>
    <scope>NUCLEOTIDE SEQUENCE</scope>
    <source>
        <strain evidence="3">ATCC 50377</strain>
    </source>
</reference>
<keyword evidence="4" id="KW-1185">Reference proteome</keyword>
<evidence type="ECO:0000313" key="4">
    <source>
        <dbReference type="Proteomes" id="UP000018208"/>
    </source>
</evidence>
<keyword evidence="1" id="KW-0812">Transmembrane</keyword>
<feature type="transmembrane region" description="Helical" evidence="1">
    <location>
        <begin position="158"/>
        <end position="175"/>
    </location>
</feature>
<evidence type="ECO:0008006" key="5">
    <source>
        <dbReference type="Google" id="ProtNLM"/>
    </source>
</evidence>
<dbReference type="EMBL" id="AUWU02000005">
    <property type="protein sequence ID" value="KAH0573473.1"/>
    <property type="molecule type" value="Genomic_DNA"/>
</dbReference>
<reference evidence="3" key="2">
    <citation type="submission" date="2020-12" db="EMBL/GenBank/DDBJ databases">
        <title>New Spironucleus salmonicida genome in near-complete chromosomes.</title>
        <authorList>
            <person name="Xu F."/>
            <person name="Kurt Z."/>
            <person name="Jimenez-Gonzalez A."/>
            <person name="Astvaldsson A."/>
            <person name="Andersson J.O."/>
            <person name="Svard S.G."/>
        </authorList>
    </citation>
    <scope>NUCLEOTIDE SEQUENCE</scope>
    <source>
        <strain evidence="3">ATCC 50377</strain>
    </source>
</reference>
<keyword evidence="1" id="KW-0472">Membrane</keyword>
<keyword evidence="1" id="KW-1133">Transmembrane helix</keyword>
<dbReference type="AlphaFoldDB" id="V6LWE9"/>